<name>A0A9Q9IC98_9ACTN</name>
<feature type="region of interest" description="Disordered" evidence="1">
    <location>
        <begin position="394"/>
        <end position="422"/>
    </location>
</feature>
<dbReference type="AlphaFoldDB" id="A0A9Q9IC98"/>
<feature type="transmembrane region" description="Helical" evidence="2">
    <location>
        <begin position="58"/>
        <end position="77"/>
    </location>
</feature>
<reference evidence="3" key="1">
    <citation type="submission" date="2021-04" db="EMBL/GenBank/DDBJ databases">
        <title>Dactylosporangium aurantiacum NRRL B-8018 full assembly.</title>
        <authorList>
            <person name="Hartkoorn R.C."/>
            <person name="Beaudoing E."/>
            <person name="Hot D."/>
        </authorList>
    </citation>
    <scope>NUCLEOTIDE SEQUENCE</scope>
    <source>
        <strain evidence="3">NRRL B-8018</strain>
    </source>
</reference>
<dbReference type="EMBL" id="CP073767">
    <property type="protein sequence ID" value="UWZ51755.1"/>
    <property type="molecule type" value="Genomic_DNA"/>
</dbReference>
<dbReference type="Proteomes" id="UP001058003">
    <property type="component" value="Chromosome"/>
</dbReference>
<proteinExistence type="predicted"/>
<feature type="transmembrane region" description="Helical" evidence="2">
    <location>
        <begin position="280"/>
        <end position="301"/>
    </location>
</feature>
<feature type="region of interest" description="Disordered" evidence="1">
    <location>
        <begin position="144"/>
        <end position="211"/>
    </location>
</feature>
<evidence type="ECO:0000256" key="1">
    <source>
        <dbReference type="SAM" id="MobiDB-lite"/>
    </source>
</evidence>
<evidence type="ECO:0000313" key="4">
    <source>
        <dbReference type="Proteomes" id="UP001058003"/>
    </source>
</evidence>
<dbReference type="RefSeq" id="WP_033359004.1">
    <property type="nucleotide sequence ID" value="NZ_CP073767.1"/>
</dbReference>
<feature type="compositionally biased region" description="Basic and acidic residues" evidence="1">
    <location>
        <begin position="405"/>
        <end position="422"/>
    </location>
</feature>
<evidence type="ECO:0000256" key="2">
    <source>
        <dbReference type="SAM" id="Phobius"/>
    </source>
</evidence>
<dbReference type="KEGG" id="daur:Daura_34185"/>
<accession>A0A9Q9IC98</accession>
<feature type="compositionally biased region" description="Basic and acidic residues" evidence="1">
    <location>
        <begin position="161"/>
        <end position="203"/>
    </location>
</feature>
<gene>
    <name evidence="3" type="ORF">Daura_34185</name>
</gene>
<protein>
    <submittedName>
        <fullName evidence="3">Uncharacterized protein</fullName>
    </submittedName>
</protein>
<keyword evidence="4" id="KW-1185">Reference proteome</keyword>
<feature type="transmembrane region" description="Helical" evidence="2">
    <location>
        <begin position="97"/>
        <end position="117"/>
    </location>
</feature>
<keyword evidence="2" id="KW-0812">Transmembrane</keyword>
<keyword evidence="2" id="KW-0472">Membrane</keyword>
<keyword evidence="2" id="KW-1133">Transmembrane helix</keyword>
<feature type="transmembrane region" description="Helical" evidence="2">
    <location>
        <begin position="243"/>
        <end position="260"/>
    </location>
</feature>
<feature type="transmembrane region" description="Helical" evidence="2">
    <location>
        <begin position="28"/>
        <end position="46"/>
    </location>
</feature>
<feature type="transmembrane region" description="Helical" evidence="2">
    <location>
        <begin position="425"/>
        <end position="443"/>
    </location>
</feature>
<organism evidence="3 4">
    <name type="scientific">Dactylosporangium aurantiacum</name>
    <dbReference type="NCBI Taxonomy" id="35754"/>
    <lineage>
        <taxon>Bacteria</taxon>
        <taxon>Bacillati</taxon>
        <taxon>Actinomycetota</taxon>
        <taxon>Actinomycetes</taxon>
        <taxon>Micromonosporales</taxon>
        <taxon>Micromonosporaceae</taxon>
        <taxon>Dactylosporangium</taxon>
    </lineage>
</organism>
<evidence type="ECO:0000313" key="3">
    <source>
        <dbReference type="EMBL" id="UWZ51755.1"/>
    </source>
</evidence>
<sequence length="454" mass="46330">MLVDAVSRWSVLAFAAAHVLGLLTHHPVPWSATLTAAALLVVAGAGTARASTGPLRRLALLAGLAAVTGLVAVTEFRGGGLGWPFFLTEAPAGGTTARAEAALLTAAVLGLSAAALLPEHGAGGGLRARLRSWFAERRAGILDLRESGPGAGPPADPAWLDPERDPAGFDPKRDPAGLDPKRDPAGLDPERDPAGFDPKRDPAGLDPGPGPAVLDLGVLGPDAVVPVTGSRPPRDPGWWRSRLAAAGTVAAAALVTAVAAGPMWRPDPYGKLPLTSSRDLAGLLLATVPVLLAAVAGTVAAGRSLHRPAARPGTARRGTALAAGLLVLLAVPVARARAGEHRFSPEPPPAQTLYIATLSGIGEVPSDRPAWLPPAFVHPPGARAASPADLLDGAWDDGWDGSTQRPREWAPDRAREDRRDGSQDATLAALTLLVLVALTTVALPSPDAGGPERG</sequence>